<reference evidence="3 4" key="1">
    <citation type="submission" date="2015-07" db="EMBL/GenBank/DDBJ databases">
        <title>Genome sequencing project for genomic taxonomy and phylogenomics of Bacillus-like bacteria.</title>
        <authorList>
            <person name="Liu B."/>
            <person name="Wang J."/>
            <person name="Zhu Y."/>
            <person name="Liu G."/>
            <person name="Chen Q."/>
            <person name="Chen Z."/>
            <person name="Che J."/>
            <person name="Ge C."/>
            <person name="Shi H."/>
            <person name="Pan Z."/>
            <person name="Liu X."/>
        </authorList>
    </citation>
    <scope>NUCLEOTIDE SEQUENCE [LARGE SCALE GENOMIC DNA]</scope>
    <source>
        <strain evidence="3 4">DSM 54</strain>
    </source>
</reference>
<keyword evidence="2" id="KW-0812">Transmembrane</keyword>
<protein>
    <recommendedName>
        <fullName evidence="5">TPM domain-containing protein</fullName>
    </recommendedName>
</protein>
<dbReference type="OrthoDB" id="9810918at2"/>
<gene>
    <name evidence="3" type="ORF">ADM90_21990</name>
</gene>
<comment type="caution">
    <text evidence="3">The sequence shown here is derived from an EMBL/GenBank/DDBJ whole genome shotgun (WGS) entry which is preliminary data.</text>
</comment>
<proteinExistence type="predicted"/>
<evidence type="ECO:0000313" key="4">
    <source>
        <dbReference type="Proteomes" id="UP000037977"/>
    </source>
</evidence>
<dbReference type="PATRIC" id="fig|33935.3.peg.3648"/>
<dbReference type="Proteomes" id="UP000037977">
    <property type="component" value="Unassembled WGS sequence"/>
</dbReference>
<keyword evidence="2" id="KW-1133">Transmembrane helix</keyword>
<dbReference type="RefSeq" id="WP_053997004.1">
    <property type="nucleotide sequence ID" value="NZ_CP065643.1"/>
</dbReference>
<dbReference type="EMBL" id="LGCI01000014">
    <property type="protein sequence ID" value="KOY79895.1"/>
    <property type="molecule type" value="Genomic_DNA"/>
</dbReference>
<keyword evidence="4" id="KW-1185">Reference proteome</keyword>
<accession>A0A0N0CU96</accession>
<evidence type="ECO:0000256" key="2">
    <source>
        <dbReference type="SAM" id="Phobius"/>
    </source>
</evidence>
<evidence type="ECO:0000256" key="1">
    <source>
        <dbReference type="SAM" id="MobiDB-lite"/>
    </source>
</evidence>
<dbReference type="AlphaFoldDB" id="A0A0N0CU96"/>
<keyword evidence="2" id="KW-0472">Membrane</keyword>
<evidence type="ECO:0008006" key="5">
    <source>
        <dbReference type="Google" id="ProtNLM"/>
    </source>
</evidence>
<feature type="compositionally biased region" description="Low complexity" evidence="1">
    <location>
        <begin position="102"/>
        <end position="111"/>
    </location>
</feature>
<feature type="transmembrane region" description="Helical" evidence="2">
    <location>
        <begin position="74"/>
        <end position="92"/>
    </location>
</feature>
<organism evidence="3 4">
    <name type="scientific">Lysinibacillus macroides</name>
    <dbReference type="NCBI Taxonomy" id="33935"/>
    <lineage>
        <taxon>Bacteria</taxon>
        <taxon>Bacillati</taxon>
        <taxon>Bacillota</taxon>
        <taxon>Bacilli</taxon>
        <taxon>Bacillales</taxon>
        <taxon>Bacillaceae</taxon>
        <taxon>Lysinibacillus</taxon>
    </lineage>
</organism>
<name>A0A0N0CU96_9BACI</name>
<evidence type="ECO:0000313" key="3">
    <source>
        <dbReference type="EMBL" id="KOY79895.1"/>
    </source>
</evidence>
<feature type="region of interest" description="Disordered" evidence="1">
    <location>
        <begin position="96"/>
        <end position="120"/>
    </location>
</feature>
<sequence>MLIFATIDQGAGSNVVRIAVKQERMLDEYIFLSLENGDYTRAFAYVVDAIQAEEIEYEGLVVTAEAPWNVDDTLLLITLMVFWGFGFYAVIWGKGSSRDGSSDGYGSSDSYSGGGSDQDF</sequence>